<dbReference type="AlphaFoldDB" id="A0A2P4S3V4"/>
<dbReference type="InterPro" id="IPR050780">
    <property type="entry name" value="Mucin_vWF_Thrombospondin_sf"/>
</dbReference>
<evidence type="ECO:0000259" key="3">
    <source>
        <dbReference type="PROSITE" id="PS51233"/>
    </source>
</evidence>
<keyword evidence="2" id="KW-0325">Glycoprotein</keyword>
<dbReference type="Pfam" id="PF08742">
    <property type="entry name" value="C8"/>
    <property type="match status" value="1"/>
</dbReference>
<evidence type="ECO:0000256" key="1">
    <source>
        <dbReference type="ARBA" id="ARBA00023157"/>
    </source>
</evidence>
<dbReference type="GO" id="GO:0031012">
    <property type="term" value="C:extracellular matrix"/>
    <property type="evidence" value="ECO:0007669"/>
    <property type="project" value="TreeGrafter"/>
</dbReference>
<sequence length="192" mass="21110">MGCKVNGIVVDLPYRHSPQLHAYRSGVHGFLQTDFGLTVTFDWYSYARVILPSTYARSVCGLCGNADGDPADDFALPSGQLATEENAFANSWKVADVPGCDAECSGDCRVCTEAEKRIYRGDKHCGLLVKQTGPFANCHGVIDPAPYFEDCLFDVCLYKGHQEVVCKSISRYVTDCQSQRVSISPWRTAAFC</sequence>
<accession>A0A2P4S3V4</accession>
<dbReference type="InterPro" id="IPR014853">
    <property type="entry name" value="VWF/SSPO/ZAN-like_Cys-rich_dom"/>
</dbReference>
<dbReference type="Proteomes" id="UP000237246">
    <property type="component" value="Unassembled WGS sequence"/>
</dbReference>
<evidence type="ECO:0000256" key="2">
    <source>
        <dbReference type="ARBA" id="ARBA00023180"/>
    </source>
</evidence>
<keyword evidence="1" id="KW-1015">Disulfide bond</keyword>
<evidence type="ECO:0000313" key="4">
    <source>
        <dbReference type="EMBL" id="POI18804.1"/>
    </source>
</evidence>
<name>A0A2P4S3V4_BAMTH</name>
<dbReference type="PANTHER" id="PTHR11339:SF244">
    <property type="entry name" value="IGGFC-BINDING PROTEIN"/>
    <property type="match status" value="1"/>
</dbReference>
<dbReference type="PANTHER" id="PTHR11339">
    <property type="entry name" value="EXTRACELLULAR MATRIX GLYCOPROTEIN RELATED"/>
    <property type="match status" value="1"/>
</dbReference>
<comment type="caution">
    <text evidence="4">The sequence shown here is derived from an EMBL/GenBank/DDBJ whole genome shotgun (WGS) entry which is preliminary data.</text>
</comment>
<dbReference type="SMART" id="SM00832">
    <property type="entry name" value="C8"/>
    <property type="match status" value="1"/>
</dbReference>
<dbReference type="OrthoDB" id="6236007at2759"/>
<gene>
    <name evidence="4" type="ORF">CIB84_017452</name>
</gene>
<evidence type="ECO:0000313" key="5">
    <source>
        <dbReference type="Proteomes" id="UP000237246"/>
    </source>
</evidence>
<feature type="domain" description="VWFD" evidence="3">
    <location>
        <begin position="1"/>
        <end position="101"/>
    </location>
</feature>
<keyword evidence="5" id="KW-1185">Reference proteome</keyword>
<proteinExistence type="predicted"/>
<organism evidence="4 5">
    <name type="scientific">Bambusicola thoracicus</name>
    <name type="common">Chinese bamboo-partridge</name>
    <name type="synonym">Perdix thoracica</name>
    <dbReference type="NCBI Taxonomy" id="9083"/>
    <lineage>
        <taxon>Eukaryota</taxon>
        <taxon>Metazoa</taxon>
        <taxon>Chordata</taxon>
        <taxon>Craniata</taxon>
        <taxon>Vertebrata</taxon>
        <taxon>Euteleostomi</taxon>
        <taxon>Archelosauria</taxon>
        <taxon>Archosauria</taxon>
        <taxon>Dinosauria</taxon>
        <taxon>Saurischia</taxon>
        <taxon>Theropoda</taxon>
        <taxon>Coelurosauria</taxon>
        <taxon>Aves</taxon>
        <taxon>Neognathae</taxon>
        <taxon>Galloanserae</taxon>
        <taxon>Galliformes</taxon>
        <taxon>Phasianidae</taxon>
        <taxon>Perdicinae</taxon>
        <taxon>Bambusicola</taxon>
    </lineage>
</organism>
<reference evidence="4 5" key="1">
    <citation type="submission" date="2018-01" db="EMBL/GenBank/DDBJ databases">
        <title>Comparison of the Chinese Bamboo Partridge and Red Junglefowl genome sequences highlights the importance of demography in genome evolution.</title>
        <authorList>
            <person name="Tiley G.P."/>
            <person name="Kimball R.T."/>
            <person name="Braun E.L."/>
            <person name="Burleigh J.G."/>
        </authorList>
    </citation>
    <scope>NUCLEOTIDE SEQUENCE [LARGE SCALE GENOMIC DNA]</scope>
    <source>
        <strain evidence="4">RTK389</strain>
        <tissue evidence="4">Blood</tissue>
    </source>
</reference>
<dbReference type="Pfam" id="PF00094">
    <property type="entry name" value="VWD"/>
    <property type="match status" value="1"/>
</dbReference>
<feature type="non-terminal residue" evidence="4">
    <location>
        <position position="192"/>
    </location>
</feature>
<dbReference type="GO" id="GO:0005615">
    <property type="term" value="C:extracellular space"/>
    <property type="evidence" value="ECO:0007669"/>
    <property type="project" value="TreeGrafter"/>
</dbReference>
<dbReference type="EMBL" id="PPHD01116311">
    <property type="protein sequence ID" value="POI18804.1"/>
    <property type="molecule type" value="Genomic_DNA"/>
</dbReference>
<protein>
    <recommendedName>
        <fullName evidence="3">VWFD domain-containing protein</fullName>
    </recommendedName>
</protein>
<dbReference type="InterPro" id="IPR001846">
    <property type="entry name" value="VWF_type-D"/>
</dbReference>
<dbReference type="PROSITE" id="PS51233">
    <property type="entry name" value="VWFD"/>
    <property type="match status" value="1"/>
</dbReference>